<proteinExistence type="predicted"/>
<sequence length="85" mass="9866">KVPKSFIFIASNYVFPYGLNTICWNQANLVRAYELEVVKKIGPSKMLEHFIWESDPISIWLKGRSGLKEGVMLVMKKIFVPLIFF</sequence>
<protein>
    <submittedName>
        <fullName evidence="1">Putative ovule protein</fullName>
    </submittedName>
</protein>
<name>A0A0V0H0V1_SOLCH</name>
<dbReference type="EMBL" id="GEDG01027183">
    <property type="protein sequence ID" value="JAP14018.1"/>
    <property type="molecule type" value="Transcribed_RNA"/>
</dbReference>
<evidence type="ECO:0000313" key="1">
    <source>
        <dbReference type="EMBL" id="JAP14018.1"/>
    </source>
</evidence>
<dbReference type="AlphaFoldDB" id="A0A0V0H0V1"/>
<reference evidence="1" key="1">
    <citation type="submission" date="2015-12" db="EMBL/GenBank/DDBJ databases">
        <title>Gene expression during late stages of embryo sac development: a critical building block for successful pollen-pistil interactions.</title>
        <authorList>
            <person name="Liu Y."/>
            <person name="Joly V."/>
            <person name="Sabar M."/>
            <person name="Matton D.P."/>
        </authorList>
    </citation>
    <scope>NUCLEOTIDE SEQUENCE</scope>
</reference>
<organism evidence="1">
    <name type="scientific">Solanum chacoense</name>
    <name type="common">Chaco potato</name>
    <dbReference type="NCBI Taxonomy" id="4108"/>
    <lineage>
        <taxon>Eukaryota</taxon>
        <taxon>Viridiplantae</taxon>
        <taxon>Streptophyta</taxon>
        <taxon>Embryophyta</taxon>
        <taxon>Tracheophyta</taxon>
        <taxon>Spermatophyta</taxon>
        <taxon>Magnoliopsida</taxon>
        <taxon>eudicotyledons</taxon>
        <taxon>Gunneridae</taxon>
        <taxon>Pentapetalae</taxon>
        <taxon>asterids</taxon>
        <taxon>lamiids</taxon>
        <taxon>Solanales</taxon>
        <taxon>Solanaceae</taxon>
        <taxon>Solanoideae</taxon>
        <taxon>Solaneae</taxon>
        <taxon>Solanum</taxon>
    </lineage>
</organism>
<feature type="non-terminal residue" evidence="1">
    <location>
        <position position="1"/>
    </location>
</feature>
<accession>A0A0V0H0V1</accession>